<dbReference type="PROSITE" id="PS50076">
    <property type="entry name" value="DNAJ_2"/>
    <property type="match status" value="1"/>
</dbReference>
<dbReference type="GO" id="GO:0005506">
    <property type="term" value="F:iron ion binding"/>
    <property type="evidence" value="ECO:0007669"/>
    <property type="project" value="UniProtKB-UniRule"/>
</dbReference>
<evidence type="ECO:0000256" key="2">
    <source>
        <dbReference type="ARBA" id="ARBA00022723"/>
    </source>
</evidence>
<dbReference type="PRINTS" id="PR00352">
    <property type="entry name" value="3FE4SFRDOXIN"/>
</dbReference>
<comment type="function">
    <text evidence="5">Ferredoxins are iron-sulfur proteins that transfer electrons in a wide variety of metabolic reactions.</text>
</comment>
<gene>
    <name evidence="8" type="ORF">NDEV_0522</name>
</gene>
<evidence type="ECO:0000313" key="9">
    <source>
        <dbReference type="Proteomes" id="UP000196239"/>
    </source>
</evidence>
<proteinExistence type="predicted"/>
<dbReference type="SMART" id="SM00271">
    <property type="entry name" value="DnaJ"/>
    <property type="match status" value="1"/>
</dbReference>
<dbReference type="PROSITE" id="PS51379">
    <property type="entry name" value="4FE4S_FER_2"/>
    <property type="match status" value="1"/>
</dbReference>
<dbReference type="CDD" id="cd06257">
    <property type="entry name" value="DnaJ"/>
    <property type="match status" value="1"/>
</dbReference>
<dbReference type="InterPro" id="IPR001623">
    <property type="entry name" value="DnaJ_domain"/>
</dbReference>
<dbReference type="PRINTS" id="PR00625">
    <property type="entry name" value="JDOMAIN"/>
</dbReference>
<evidence type="ECO:0000256" key="3">
    <source>
        <dbReference type="ARBA" id="ARBA00023004"/>
    </source>
</evidence>
<dbReference type="InterPro" id="IPR036869">
    <property type="entry name" value="J_dom_sf"/>
</dbReference>
<keyword evidence="5" id="KW-0249">Electron transport</keyword>
<dbReference type="AlphaFoldDB" id="A0A128A1U0"/>
<evidence type="ECO:0000256" key="1">
    <source>
        <dbReference type="ARBA" id="ARBA00001966"/>
    </source>
</evidence>
<comment type="cofactor">
    <cofactor evidence="1">
        <name>[4Fe-4S] cluster</name>
        <dbReference type="ChEBI" id="CHEBI:49883"/>
    </cofactor>
</comment>
<dbReference type="EMBL" id="LN890280">
    <property type="protein sequence ID" value="CUR51287.1"/>
    <property type="molecule type" value="Genomic_DNA"/>
</dbReference>
<dbReference type="GO" id="GO:0051536">
    <property type="term" value="F:iron-sulfur cluster binding"/>
    <property type="evidence" value="ECO:0007669"/>
    <property type="project" value="UniProtKB-KW"/>
</dbReference>
<keyword evidence="4 5" id="KW-0411">Iron-sulfur</keyword>
<dbReference type="Proteomes" id="UP000196239">
    <property type="component" value="Chromosome 1"/>
</dbReference>
<feature type="domain" description="J" evidence="6">
    <location>
        <begin position="6"/>
        <end position="78"/>
    </location>
</feature>
<dbReference type="SUPFAM" id="SSF46565">
    <property type="entry name" value="Chaperone J-domain"/>
    <property type="match status" value="1"/>
</dbReference>
<dbReference type="GO" id="GO:0009055">
    <property type="term" value="F:electron transfer activity"/>
    <property type="evidence" value="ECO:0007669"/>
    <property type="project" value="UniProtKB-UniRule"/>
</dbReference>
<dbReference type="Pfam" id="PF00226">
    <property type="entry name" value="DnaJ"/>
    <property type="match status" value="1"/>
</dbReference>
<protein>
    <recommendedName>
        <fullName evidence="5">Ferredoxin</fullName>
    </recommendedName>
</protein>
<evidence type="ECO:0000259" key="7">
    <source>
        <dbReference type="PROSITE" id="PS51379"/>
    </source>
</evidence>
<keyword evidence="3 5" id="KW-0408">Iron</keyword>
<name>A0A128A1U0_9ARCH</name>
<dbReference type="Pfam" id="PF13370">
    <property type="entry name" value="Fer4_13"/>
    <property type="match status" value="1"/>
</dbReference>
<dbReference type="Gene3D" id="1.10.287.110">
    <property type="entry name" value="DnaJ domain"/>
    <property type="match status" value="1"/>
</dbReference>
<evidence type="ECO:0000256" key="5">
    <source>
        <dbReference type="RuleBase" id="RU368020"/>
    </source>
</evidence>
<dbReference type="Gene3D" id="3.30.70.20">
    <property type="match status" value="1"/>
</dbReference>
<dbReference type="InterPro" id="IPR001080">
    <property type="entry name" value="3Fe4S_ferredoxin"/>
</dbReference>
<dbReference type="KEGG" id="ndv:NDEV_0522"/>
<dbReference type="PANTHER" id="PTHR24074">
    <property type="entry name" value="CO-CHAPERONE PROTEIN DJLA"/>
    <property type="match status" value="1"/>
</dbReference>
<keyword evidence="9" id="KW-1185">Reference proteome</keyword>
<organism evidence="8 9">
    <name type="scientific">Nitrosotalea devaniterrae</name>
    <dbReference type="NCBI Taxonomy" id="1078905"/>
    <lineage>
        <taxon>Archaea</taxon>
        <taxon>Nitrososphaerota</taxon>
        <taxon>Nitrososphaeria</taxon>
        <taxon>Nitrosotaleales</taxon>
        <taxon>Nitrosotaleaceae</taxon>
        <taxon>Nitrosotalea</taxon>
    </lineage>
</organism>
<dbReference type="InterPro" id="IPR050817">
    <property type="entry name" value="DjlA_DnaK_co-chaperone"/>
</dbReference>
<sequence length="226" mass="26162">MLNTYQCYQALGLKEGSSIKDVKYAYRKLALQFHPDKNSSDQESTKFKVITEAYQILRAEYKNNVAQNSSEKYYDKDFQKKSGFASGAYSWGARKSDRNPNEDWTKYTKYAENEYQNFWAHYEKTFWDYYEKVRSETRSETEPVQVENDVSVSVNVDPGRCIACCSCETIAPSVFRVEKNVKVNPKSRVINEQGANSEKILDAAQTCPTKAISVSEKESCRRLYPW</sequence>
<evidence type="ECO:0000256" key="4">
    <source>
        <dbReference type="ARBA" id="ARBA00023014"/>
    </source>
</evidence>
<feature type="domain" description="4Fe-4S ferredoxin-type" evidence="7">
    <location>
        <begin position="152"/>
        <end position="180"/>
    </location>
</feature>
<evidence type="ECO:0000259" key="6">
    <source>
        <dbReference type="PROSITE" id="PS50076"/>
    </source>
</evidence>
<reference evidence="9" key="1">
    <citation type="submission" date="2015-10" db="EMBL/GenBank/DDBJ databases">
        <authorList>
            <person name="Lehtovirta-Morley L.E."/>
            <person name="Vieille C."/>
        </authorList>
    </citation>
    <scope>NUCLEOTIDE SEQUENCE [LARGE SCALE GENOMIC DNA]</scope>
</reference>
<keyword evidence="2 5" id="KW-0479">Metal-binding</keyword>
<accession>A0A128A1U0</accession>
<evidence type="ECO:0000313" key="8">
    <source>
        <dbReference type="EMBL" id="CUR51287.1"/>
    </source>
</evidence>
<dbReference type="SUPFAM" id="SSF54862">
    <property type="entry name" value="4Fe-4S ferredoxins"/>
    <property type="match status" value="1"/>
</dbReference>
<keyword evidence="5" id="KW-0813">Transport</keyword>
<dbReference type="InterPro" id="IPR017896">
    <property type="entry name" value="4Fe4S_Fe-S-bd"/>
</dbReference>